<evidence type="ECO:0000313" key="3">
    <source>
        <dbReference type="Proteomes" id="UP001165489"/>
    </source>
</evidence>
<reference evidence="2" key="1">
    <citation type="submission" date="2022-03" db="EMBL/GenBank/DDBJ databases">
        <title>De novo assembled genomes of Belliella spp. (Cyclobacteriaceae) strains.</title>
        <authorList>
            <person name="Szabo A."/>
            <person name="Korponai K."/>
            <person name="Felfoldi T."/>
        </authorList>
    </citation>
    <scope>NUCLEOTIDE SEQUENCE</scope>
    <source>
        <strain evidence="2">DSM 111904</strain>
    </source>
</reference>
<dbReference type="NCBIfam" id="TIGR04183">
    <property type="entry name" value="Por_Secre_tail"/>
    <property type="match status" value="1"/>
</dbReference>
<proteinExistence type="predicted"/>
<protein>
    <submittedName>
        <fullName evidence="2">T9SS type A sorting domain-containing protein</fullName>
    </submittedName>
</protein>
<organism evidence="2 3">
    <name type="scientific">Belliella filtrata</name>
    <dbReference type="NCBI Taxonomy" id="2923435"/>
    <lineage>
        <taxon>Bacteria</taxon>
        <taxon>Pseudomonadati</taxon>
        <taxon>Bacteroidota</taxon>
        <taxon>Cytophagia</taxon>
        <taxon>Cytophagales</taxon>
        <taxon>Cyclobacteriaceae</taxon>
        <taxon>Belliella</taxon>
    </lineage>
</organism>
<comment type="caution">
    <text evidence="2">The sequence shown here is derived from an EMBL/GenBank/DDBJ whole genome shotgun (WGS) entry which is preliminary data.</text>
</comment>
<keyword evidence="3" id="KW-1185">Reference proteome</keyword>
<dbReference type="Pfam" id="PF18962">
    <property type="entry name" value="Por_Secre_tail"/>
    <property type="match status" value="1"/>
</dbReference>
<name>A0ABS9V085_9BACT</name>
<dbReference type="InterPro" id="IPR026444">
    <property type="entry name" value="Secre_tail"/>
</dbReference>
<feature type="domain" description="Secretion system C-terminal sorting" evidence="1">
    <location>
        <begin position="573"/>
        <end position="645"/>
    </location>
</feature>
<sequence>MLIIAAGFAYVRPIFSHTLPAGTEARVKIGKVPSLLALLPNVSIQAYLGNSTAGQAVSGASLLNLIDGESTDEIVFVPRNASNVAVPYDRVEIRLSTTLSLGGELRVFAVYYLDDTLDCDFEPDMIFGSTSELIGGVNPVLNPYNVLDGNLNTFASLRSNVSLASRTFLTALFDEHSRVGDSVSIVLRNVGGLLNANLLASSLRVRTFLDMNLSEDLALNPSFLNLTLLPGQTDVYRLTYPTSQVFNRLEVSLGQGLLNALTAVDVFEMERIQVSSPFEISNSDGTAFCQGDEVGFNQVRSYTGDQYEWMVDGQVVGSSSSLSMPLDLPPGVHTFQLRTFRNGCLEPDMLSQLDVTVHAVPNPDDFLVIPEGAAYTDGDTFTYLEGVNPIVLPPNYVSGLQGTFHWYFDEERMQPVPNGFVAADGTSYSLDDDVLTIDNWGFRDEPYELYLAYTTEFGCETIRKYSFEALGIILPLVGLDLQGQEEGALVKLFWNSVIYVGDYVIERSVDGKHFQKIHEETAREGYIDFIDTQPTYGNNYYRLGYFAPDHQTIIYSTLVRVISTFEQKRNLQVFPNPVKSELNLKLPNIKDDLEVLIYSTQGQLIFQSRVNFKSSQSNIYLTIEEVSSLKPGVYLLKVVSRNSIQTVQFVKE</sequence>
<dbReference type="Proteomes" id="UP001165489">
    <property type="component" value="Unassembled WGS sequence"/>
</dbReference>
<accession>A0ABS9V085</accession>
<gene>
    <name evidence="2" type="ORF">MM239_10465</name>
</gene>
<dbReference type="RefSeq" id="WP_241348180.1">
    <property type="nucleotide sequence ID" value="NZ_JAKZGP010000023.1"/>
</dbReference>
<evidence type="ECO:0000259" key="1">
    <source>
        <dbReference type="Pfam" id="PF18962"/>
    </source>
</evidence>
<dbReference type="EMBL" id="JAKZGP010000023">
    <property type="protein sequence ID" value="MCH7409818.1"/>
    <property type="molecule type" value="Genomic_DNA"/>
</dbReference>
<evidence type="ECO:0000313" key="2">
    <source>
        <dbReference type="EMBL" id="MCH7409818.1"/>
    </source>
</evidence>